<feature type="transmembrane region" description="Helical" evidence="1">
    <location>
        <begin position="115"/>
        <end position="134"/>
    </location>
</feature>
<feature type="transmembrane region" description="Helical" evidence="1">
    <location>
        <begin position="327"/>
        <end position="346"/>
    </location>
</feature>
<feature type="transmembrane region" description="Helical" evidence="1">
    <location>
        <begin position="297"/>
        <end position="315"/>
    </location>
</feature>
<dbReference type="OrthoDB" id="8527955at2"/>
<gene>
    <name evidence="3" type="ORF">EV700_0093</name>
</gene>
<dbReference type="RefSeq" id="WP_130410398.1">
    <property type="nucleotide sequence ID" value="NZ_SHKX01000002.1"/>
</dbReference>
<evidence type="ECO:0000313" key="3">
    <source>
        <dbReference type="EMBL" id="RZU48192.1"/>
    </source>
</evidence>
<feature type="transmembrane region" description="Helical" evidence="1">
    <location>
        <begin position="63"/>
        <end position="82"/>
    </location>
</feature>
<reference evidence="3 4" key="1">
    <citation type="submission" date="2019-02" db="EMBL/GenBank/DDBJ databases">
        <title>Genomic Encyclopedia of Type Strains, Phase IV (KMG-IV): sequencing the most valuable type-strain genomes for metagenomic binning, comparative biology and taxonomic classification.</title>
        <authorList>
            <person name="Goeker M."/>
        </authorList>
    </citation>
    <scope>NUCLEOTIDE SEQUENCE [LARGE SCALE GENOMIC DNA]</scope>
    <source>
        <strain evidence="3 4">DSM 105135</strain>
    </source>
</reference>
<feature type="transmembrane region" description="Helical" evidence="1">
    <location>
        <begin position="227"/>
        <end position="249"/>
    </location>
</feature>
<feature type="transmembrane region" description="Helical" evidence="1">
    <location>
        <begin position="30"/>
        <end position="51"/>
    </location>
</feature>
<evidence type="ECO:0000259" key="2">
    <source>
        <dbReference type="Pfam" id="PF14351"/>
    </source>
</evidence>
<dbReference type="EMBL" id="SHKX01000002">
    <property type="protein sequence ID" value="RZU48192.1"/>
    <property type="molecule type" value="Genomic_DNA"/>
</dbReference>
<dbReference type="Proteomes" id="UP000292423">
    <property type="component" value="Unassembled WGS sequence"/>
</dbReference>
<feature type="transmembrane region" description="Helical" evidence="1">
    <location>
        <begin position="185"/>
        <end position="207"/>
    </location>
</feature>
<accession>A0A4Q7ZC27</accession>
<feature type="transmembrane region" description="Helical" evidence="1">
    <location>
        <begin position="140"/>
        <end position="173"/>
    </location>
</feature>
<name>A0A4Q7ZC27_9GAMM</name>
<keyword evidence="1" id="KW-0472">Membrane</keyword>
<dbReference type="Pfam" id="PF14351">
    <property type="entry name" value="DUF4401"/>
    <property type="match status" value="1"/>
</dbReference>
<feature type="domain" description="DUF4401" evidence="2">
    <location>
        <begin position="29"/>
        <end position="342"/>
    </location>
</feature>
<comment type="caution">
    <text evidence="3">The sequence shown here is derived from an EMBL/GenBank/DDBJ whole genome shotgun (WGS) entry which is preliminary data.</text>
</comment>
<proteinExistence type="predicted"/>
<evidence type="ECO:0000313" key="4">
    <source>
        <dbReference type="Proteomes" id="UP000292423"/>
    </source>
</evidence>
<feature type="transmembrane region" description="Helical" evidence="1">
    <location>
        <begin position="261"/>
        <end position="291"/>
    </location>
</feature>
<dbReference type="AlphaFoldDB" id="A0A4Q7ZC27"/>
<keyword evidence="4" id="KW-1185">Reference proteome</keyword>
<sequence length="353" mass="38692">MNDGRELWERLRAAGVVQGEMPSEERPAPWYVRAVQGLSGWLAAVCLLIFLGTLFHDLFRQSGSLLALGGLLTALAAALLHRPSGSDFRAQFGLVFSLAGQVMLLGGFKDYWDTSVFWLLWAGLQVVLVLRIPLPVHRFISAMAVIYALTFASAHTPLLWLVSGCLSAALAWVMLTENHRMAKAAIWSPVTAAIAIALLQTYGLALLGPTLLAEMLRHQEVQPPTVFLRNLNEALVALVWMGTAGWLLHQRAAMMSARMRGLAWAGIVAVALWSTQAQGLTVAWLMLVLGFARSNPVLAGLGTTVFWGFLFRYYYLMQTPLLTKSAILGGGGLVFLLAYAVLHWLGREDERHA</sequence>
<organism evidence="3 4">
    <name type="scientific">Fluviicoccus keumensis</name>
    <dbReference type="NCBI Taxonomy" id="1435465"/>
    <lineage>
        <taxon>Bacteria</taxon>
        <taxon>Pseudomonadati</taxon>
        <taxon>Pseudomonadota</taxon>
        <taxon>Gammaproteobacteria</taxon>
        <taxon>Moraxellales</taxon>
        <taxon>Moraxellaceae</taxon>
        <taxon>Fluviicoccus</taxon>
    </lineage>
</organism>
<protein>
    <submittedName>
        <fullName evidence="3">Uncharacterized protein DUF4401</fullName>
    </submittedName>
</protein>
<keyword evidence="1" id="KW-0812">Transmembrane</keyword>
<keyword evidence="1" id="KW-1133">Transmembrane helix</keyword>
<dbReference type="InterPro" id="IPR025513">
    <property type="entry name" value="DUF4401"/>
</dbReference>
<evidence type="ECO:0000256" key="1">
    <source>
        <dbReference type="SAM" id="Phobius"/>
    </source>
</evidence>
<feature type="transmembrane region" description="Helical" evidence="1">
    <location>
        <begin position="88"/>
        <end position="108"/>
    </location>
</feature>